<dbReference type="RefSeq" id="WP_229802183.1">
    <property type="nucleotide sequence ID" value="NZ_BMXC01000003.1"/>
</dbReference>
<sequence>MAGRFFLPFAVHLSKATPILMFRTEVNVPSANLNLTLQDKVVTIGSCFAEVIGNKLQQQKVDVLVNPFGTIFNPISVCLLLKAASGQPYNFENHLVEHKGIWYAYDLHSSLSSPDKQELLQQIQHSLQRTSDYLQQASLLIITLGTAVAYRLRDTGKVVANCHKLPGSNFSRVLLSPGEALPALEDMHGFLKQINPKLKVLLTVSPVRHIKETIQTNSVSKSVLRVLAHQLEDAHEDVLYFPAYEIMMDDLRDYRFYKQDMLHPTELAEDYIWEKFVAAFYTSEFRQFMSAWEKIQRAVAHRPFHQASAAHQAFVRTTLGQLHTLAQKYNIDISAEEQALQHQLLP</sequence>
<organism evidence="2 3">
    <name type="scientific">Pontibacter akesuensis</name>
    <dbReference type="NCBI Taxonomy" id="388950"/>
    <lineage>
        <taxon>Bacteria</taxon>
        <taxon>Pseudomonadati</taxon>
        <taxon>Bacteroidota</taxon>
        <taxon>Cytophagia</taxon>
        <taxon>Cytophagales</taxon>
        <taxon>Hymenobacteraceae</taxon>
        <taxon>Pontibacter</taxon>
    </lineage>
</organism>
<dbReference type="EMBL" id="FPCA01000003">
    <property type="protein sequence ID" value="SFU78881.1"/>
    <property type="molecule type" value="Genomic_DNA"/>
</dbReference>
<dbReference type="Proteomes" id="UP000182491">
    <property type="component" value="Unassembled WGS sequence"/>
</dbReference>
<dbReference type="InterPro" id="IPR014982">
    <property type="entry name" value="GSCFA"/>
</dbReference>
<feature type="domain" description="GSCFA" evidence="1">
    <location>
        <begin position="40"/>
        <end position="276"/>
    </location>
</feature>
<keyword evidence="3" id="KW-1185">Reference proteome</keyword>
<gene>
    <name evidence="2" type="ORF">SAMN04487941_2390</name>
</gene>
<dbReference type="SUPFAM" id="SSF52266">
    <property type="entry name" value="SGNH hydrolase"/>
    <property type="match status" value="1"/>
</dbReference>
<evidence type="ECO:0000313" key="2">
    <source>
        <dbReference type="EMBL" id="SFU78881.1"/>
    </source>
</evidence>
<reference evidence="3" key="1">
    <citation type="submission" date="2016-10" db="EMBL/GenBank/DDBJ databases">
        <authorList>
            <person name="Varghese N."/>
        </authorList>
    </citation>
    <scope>NUCLEOTIDE SEQUENCE [LARGE SCALE GENOMIC DNA]</scope>
    <source>
        <strain evidence="3">DSM 18820</strain>
    </source>
</reference>
<evidence type="ECO:0000313" key="3">
    <source>
        <dbReference type="Proteomes" id="UP000182491"/>
    </source>
</evidence>
<dbReference type="AlphaFoldDB" id="A0A1I7J1D2"/>
<accession>A0A1I7J1D2</accession>
<evidence type="ECO:0000259" key="1">
    <source>
        <dbReference type="Pfam" id="PF08885"/>
    </source>
</evidence>
<dbReference type="STRING" id="388950.GCA_001611675_02677"/>
<proteinExistence type="predicted"/>
<protein>
    <submittedName>
        <fullName evidence="2">GSCFA family protein</fullName>
    </submittedName>
</protein>
<dbReference type="Pfam" id="PF08885">
    <property type="entry name" value="GSCFA"/>
    <property type="match status" value="1"/>
</dbReference>
<name>A0A1I7J1D2_9BACT</name>